<name>A0A6N0NTS0_9CREN</name>
<gene>
    <name evidence="1" type="ORF">GWK48_03400</name>
</gene>
<dbReference type="EMBL" id="CP049074">
    <property type="protein sequence ID" value="QKQ99564.1"/>
    <property type="molecule type" value="Genomic_DNA"/>
</dbReference>
<evidence type="ECO:0000313" key="1">
    <source>
        <dbReference type="EMBL" id="QKQ99564.1"/>
    </source>
</evidence>
<sequence>MNCSEEISRAYYLSWVGDKAYVDRVVSQCIKEFEERDLIKDIRKVMERINQEWLVPASLREEGVDSHRLVRSTLHEFLRRLSRSTELRDVKELDGIKYSVSDLGFTKILRGYCERCYGFEVQNWDDGFGIRYEKLIYAQITKDPISALRRLTTNF</sequence>
<dbReference type="KEGG" id="mten:GWK48_03400"/>
<dbReference type="GeneID" id="55640963"/>
<evidence type="ECO:0000313" key="2">
    <source>
        <dbReference type="Proteomes" id="UP000509301"/>
    </source>
</evidence>
<proteinExistence type="predicted"/>
<dbReference type="AlphaFoldDB" id="A0A6N0NTS0"/>
<dbReference type="OrthoDB" id="34533at2157"/>
<reference evidence="1 2" key="1">
    <citation type="submission" date="2020-02" db="EMBL/GenBank/DDBJ databases">
        <title>Comparative genome analysis reveals the metabolism and evolution of the thermophilic archaeal genus Metallosphaera.</title>
        <authorList>
            <person name="Jiang C."/>
        </authorList>
    </citation>
    <scope>NUCLEOTIDE SEQUENCE [LARGE SCALE GENOMIC DNA]</scope>
    <source>
        <strain evidence="1 2">Ric-A</strain>
    </source>
</reference>
<dbReference type="RefSeq" id="WP_174629620.1">
    <property type="nucleotide sequence ID" value="NZ_CP049074.1"/>
</dbReference>
<protein>
    <submittedName>
        <fullName evidence="1">Uncharacterized protein</fullName>
    </submittedName>
</protein>
<organism evidence="1 2">
    <name type="scientific">Metallosphaera tengchongensis</name>
    <dbReference type="NCBI Taxonomy" id="1532350"/>
    <lineage>
        <taxon>Archaea</taxon>
        <taxon>Thermoproteota</taxon>
        <taxon>Thermoprotei</taxon>
        <taxon>Sulfolobales</taxon>
        <taxon>Sulfolobaceae</taxon>
        <taxon>Metallosphaera</taxon>
    </lineage>
</organism>
<accession>A0A6N0NTS0</accession>
<dbReference type="Proteomes" id="UP000509301">
    <property type="component" value="Chromosome"/>
</dbReference>
<keyword evidence="2" id="KW-1185">Reference proteome</keyword>